<keyword evidence="5 8" id="KW-0812">Transmembrane</keyword>
<dbReference type="AlphaFoldDB" id="A0A5R9KT89"/>
<dbReference type="Proteomes" id="UP000306402">
    <property type="component" value="Unassembled WGS sequence"/>
</dbReference>
<organism evidence="10 11">
    <name type="scientific">Dyadobacter luticola</name>
    <dbReference type="NCBI Taxonomy" id="1979387"/>
    <lineage>
        <taxon>Bacteria</taxon>
        <taxon>Pseudomonadati</taxon>
        <taxon>Bacteroidota</taxon>
        <taxon>Cytophagia</taxon>
        <taxon>Cytophagales</taxon>
        <taxon>Spirosomataceae</taxon>
        <taxon>Dyadobacter</taxon>
    </lineage>
</organism>
<dbReference type="GO" id="GO:0016763">
    <property type="term" value="F:pentosyltransferase activity"/>
    <property type="evidence" value="ECO:0007669"/>
    <property type="project" value="TreeGrafter"/>
</dbReference>
<keyword evidence="3" id="KW-0328">Glycosyltransferase</keyword>
<evidence type="ECO:0000256" key="5">
    <source>
        <dbReference type="ARBA" id="ARBA00022692"/>
    </source>
</evidence>
<feature type="transmembrane region" description="Helical" evidence="8">
    <location>
        <begin position="252"/>
        <end position="272"/>
    </location>
</feature>
<dbReference type="GO" id="GO:0005886">
    <property type="term" value="C:plasma membrane"/>
    <property type="evidence" value="ECO:0007669"/>
    <property type="project" value="UniProtKB-SubCell"/>
</dbReference>
<keyword evidence="2" id="KW-1003">Cell membrane</keyword>
<evidence type="ECO:0000256" key="6">
    <source>
        <dbReference type="ARBA" id="ARBA00022989"/>
    </source>
</evidence>
<accession>A0A5R9KT89</accession>
<sequence length="471" mass="53950">MLPKDFSRIITWGLIGSFLVYFTGWLVALRDEHAARYATMALDMARSGNFFQFDDPLLFFQKANLPLWLSAISIQIFGPNHLAYRLPGLLPAILSLYAVYRFSKLYYNTETSLLAVLILATAESSFMLNHDLSVETYQAAFYMFMIWQQAEYLHHKKWQNLLLCIMGGILLIFSRGTLPGPQSQFAPLEPLIQTLWTFAPWTIFLFAGLWSRIREVLVSGKMDRKPEQMSLFGFLVPFILLSLSPYHSDHDVFVAFPLAAVVASEFIFTRIYQAQRNGNKMLSNIQIAFLYLMLAVLFCLVWFPFPDNNYYGMLHYMALFGIVSWLIFFSGPKFRLLLASVIVAIGANLILNIFFYSNLADYQAGSKLGALARTDGVKAGRLFSYHAPETTLLHFYSGTKVQTNSDFENLAALKNCWIYTNQAYLEQFRAVRPDLKIIGRSAEYDHSKPLIRFLNPETREKAVSKMVLIRL</sequence>
<dbReference type="PANTHER" id="PTHR33908:SF3">
    <property type="entry name" value="UNDECAPRENYL PHOSPHATE-ALPHA-4-AMINO-4-DEOXY-L-ARABINOSE ARABINOSYL TRANSFERASE"/>
    <property type="match status" value="1"/>
</dbReference>
<evidence type="ECO:0000256" key="7">
    <source>
        <dbReference type="ARBA" id="ARBA00023136"/>
    </source>
</evidence>
<proteinExistence type="predicted"/>
<evidence type="ECO:0000256" key="3">
    <source>
        <dbReference type="ARBA" id="ARBA00022676"/>
    </source>
</evidence>
<feature type="transmembrane region" description="Helical" evidence="8">
    <location>
        <begin position="336"/>
        <end position="356"/>
    </location>
</feature>
<keyword evidence="4" id="KW-0808">Transferase</keyword>
<evidence type="ECO:0000259" key="9">
    <source>
        <dbReference type="Pfam" id="PF13231"/>
    </source>
</evidence>
<dbReference type="Pfam" id="PF13231">
    <property type="entry name" value="PMT_2"/>
    <property type="match status" value="1"/>
</dbReference>
<evidence type="ECO:0000256" key="1">
    <source>
        <dbReference type="ARBA" id="ARBA00004651"/>
    </source>
</evidence>
<dbReference type="GO" id="GO:0010041">
    <property type="term" value="P:response to iron(III) ion"/>
    <property type="evidence" value="ECO:0007669"/>
    <property type="project" value="TreeGrafter"/>
</dbReference>
<feature type="domain" description="Glycosyltransferase RgtA/B/C/D-like" evidence="9">
    <location>
        <begin position="65"/>
        <end position="166"/>
    </location>
</feature>
<evidence type="ECO:0000256" key="4">
    <source>
        <dbReference type="ARBA" id="ARBA00022679"/>
    </source>
</evidence>
<dbReference type="PANTHER" id="PTHR33908">
    <property type="entry name" value="MANNOSYLTRANSFERASE YKCB-RELATED"/>
    <property type="match status" value="1"/>
</dbReference>
<feature type="transmembrane region" description="Helical" evidence="8">
    <location>
        <begin position="284"/>
        <end position="304"/>
    </location>
</feature>
<evidence type="ECO:0000313" key="10">
    <source>
        <dbReference type="EMBL" id="TLU99420.1"/>
    </source>
</evidence>
<dbReference type="OrthoDB" id="917826at2"/>
<evidence type="ECO:0000256" key="2">
    <source>
        <dbReference type="ARBA" id="ARBA00022475"/>
    </source>
</evidence>
<reference evidence="10 11" key="1">
    <citation type="submission" date="2019-05" db="EMBL/GenBank/DDBJ databases">
        <authorList>
            <person name="Qu J.-H."/>
        </authorList>
    </citation>
    <scope>NUCLEOTIDE SEQUENCE [LARGE SCALE GENOMIC DNA]</scope>
    <source>
        <strain evidence="10 11">T17</strain>
    </source>
</reference>
<dbReference type="RefSeq" id="WP_138367710.1">
    <property type="nucleotide sequence ID" value="NZ_VCEJ01000005.1"/>
</dbReference>
<feature type="transmembrane region" description="Helical" evidence="8">
    <location>
        <begin position="190"/>
        <end position="209"/>
    </location>
</feature>
<keyword evidence="11" id="KW-1185">Reference proteome</keyword>
<keyword evidence="7 8" id="KW-0472">Membrane</keyword>
<feature type="transmembrane region" description="Helical" evidence="8">
    <location>
        <begin position="9"/>
        <end position="28"/>
    </location>
</feature>
<feature type="transmembrane region" description="Helical" evidence="8">
    <location>
        <begin position="310"/>
        <end position="329"/>
    </location>
</feature>
<dbReference type="GO" id="GO:0009103">
    <property type="term" value="P:lipopolysaccharide biosynthetic process"/>
    <property type="evidence" value="ECO:0007669"/>
    <property type="project" value="UniProtKB-ARBA"/>
</dbReference>
<protein>
    <recommendedName>
        <fullName evidence="9">Glycosyltransferase RgtA/B/C/D-like domain-containing protein</fullName>
    </recommendedName>
</protein>
<dbReference type="InterPro" id="IPR050297">
    <property type="entry name" value="LipidA_mod_glycosyltrf_83"/>
</dbReference>
<feature type="transmembrane region" description="Helical" evidence="8">
    <location>
        <begin position="229"/>
        <end position="246"/>
    </location>
</feature>
<dbReference type="InterPro" id="IPR038731">
    <property type="entry name" value="RgtA/B/C-like"/>
</dbReference>
<comment type="caution">
    <text evidence="10">The sequence shown here is derived from an EMBL/GenBank/DDBJ whole genome shotgun (WGS) entry which is preliminary data.</text>
</comment>
<evidence type="ECO:0000256" key="8">
    <source>
        <dbReference type="SAM" id="Phobius"/>
    </source>
</evidence>
<keyword evidence="6 8" id="KW-1133">Transmembrane helix</keyword>
<comment type="subcellular location">
    <subcellularLocation>
        <location evidence="1">Cell membrane</location>
        <topology evidence="1">Multi-pass membrane protein</topology>
    </subcellularLocation>
</comment>
<name>A0A5R9KT89_9BACT</name>
<gene>
    <name evidence="10" type="ORF">FEN17_22955</name>
</gene>
<dbReference type="EMBL" id="VCEJ01000005">
    <property type="protein sequence ID" value="TLU99420.1"/>
    <property type="molecule type" value="Genomic_DNA"/>
</dbReference>
<evidence type="ECO:0000313" key="11">
    <source>
        <dbReference type="Proteomes" id="UP000306402"/>
    </source>
</evidence>
<feature type="transmembrane region" description="Helical" evidence="8">
    <location>
        <begin position="160"/>
        <end position="178"/>
    </location>
</feature>